<dbReference type="InterPro" id="IPR026103">
    <property type="entry name" value="HARBI1_animal"/>
</dbReference>
<evidence type="ECO:0000256" key="3">
    <source>
        <dbReference type="ARBA" id="ARBA00004496"/>
    </source>
</evidence>
<feature type="domain" description="DDE Tnp4" evidence="13">
    <location>
        <begin position="108"/>
        <end position="196"/>
    </location>
</feature>
<evidence type="ECO:0000256" key="9">
    <source>
        <dbReference type="ARBA" id="ARBA00022801"/>
    </source>
</evidence>
<keyword evidence="15" id="KW-1185">Reference proteome</keyword>
<evidence type="ECO:0000256" key="10">
    <source>
        <dbReference type="ARBA" id="ARBA00023242"/>
    </source>
</evidence>
<dbReference type="EMBL" id="CAVLGL010000035">
    <property type="protein sequence ID" value="CAK1582106.1"/>
    <property type="molecule type" value="Genomic_DNA"/>
</dbReference>
<evidence type="ECO:0000313" key="14">
    <source>
        <dbReference type="EMBL" id="CAK1582106.1"/>
    </source>
</evidence>
<proteinExistence type="inferred from homology"/>
<dbReference type="GO" id="GO:0005634">
    <property type="term" value="C:nucleus"/>
    <property type="evidence" value="ECO:0007669"/>
    <property type="project" value="UniProtKB-SubCell"/>
</dbReference>
<keyword evidence="10" id="KW-0539">Nucleus</keyword>
<dbReference type="Pfam" id="PF13359">
    <property type="entry name" value="DDE_Tnp_4"/>
    <property type="match status" value="1"/>
</dbReference>
<accession>A0AAV1KK20</accession>
<evidence type="ECO:0000259" key="13">
    <source>
        <dbReference type="Pfam" id="PF13359"/>
    </source>
</evidence>
<keyword evidence="9" id="KW-0378">Hydrolase</keyword>
<evidence type="ECO:0000256" key="6">
    <source>
        <dbReference type="ARBA" id="ARBA00022490"/>
    </source>
</evidence>
<evidence type="ECO:0000256" key="8">
    <source>
        <dbReference type="ARBA" id="ARBA00022723"/>
    </source>
</evidence>
<comment type="cofactor">
    <cofactor evidence="1">
        <name>a divalent metal cation</name>
        <dbReference type="ChEBI" id="CHEBI:60240"/>
    </cofactor>
</comment>
<reference evidence="14 15" key="1">
    <citation type="submission" date="2023-11" db="EMBL/GenBank/DDBJ databases">
        <authorList>
            <person name="Hedman E."/>
            <person name="Englund M."/>
            <person name="Stromberg M."/>
            <person name="Nyberg Akerstrom W."/>
            <person name="Nylinder S."/>
            <person name="Jareborg N."/>
            <person name="Kallberg Y."/>
            <person name="Kronander E."/>
        </authorList>
    </citation>
    <scope>NUCLEOTIDE SEQUENCE [LARGE SCALE GENOMIC DNA]</scope>
</reference>
<comment type="function">
    <text evidence="12">Transposase-derived protein that may have nuclease activity. Does not have transposase activity.</text>
</comment>
<dbReference type="GO" id="GO:0046872">
    <property type="term" value="F:metal ion binding"/>
    <property type="evidence" value="ECO:0007669"/>
    <property type="project" value="UniProtKB-KW"/>
</dbReference>
<comment type="caution">
    <text evidence="14">The sequence shown here is derived from an EMBL/GenBank/DDBJ whole genome shotgun (WGS) entry which is preliminary data.</text>
</comment>
<dbReference type="PANTHER" id="PTHR22930">
    <property type="match status" value="1"/>
</dbReference>
<keyword evidence="6" id="KW-0963">Cytoplasm</keyword>
<keyword evidence="7" id="KW-0540">Nuclease</keyword>
<evidence type="ECO:0000256" key="4">
    <source>
        <dbReference type="ARBA" id="ARBA00006958"/>
    </source>
</evidence>
<keyword evidence="8" id="KW-0479">Metal-binding</keyword>
<name>A0AAV1KK20_9NEOP</name>
<evidence type="ECO:0000256" key="7">
    <source>
        <dbReference type="ARBA" id="ARBA00022722"/>
    </source>
</evidence>
<evidence type="ECO:0000256" key="11">
    <source>
        <dbReference type="ARBA" id="ARBA00030126"/>
    </source>
</evidence>
<dbReference type="AlphaFoldDB" id="A0AAV1KK20"/>
<dbReference type="InterPro" id="IPR027806">
    <property type="entry name" value="HARBI1_dom"/>
</dbReference>
<evidence type="ECO:0000256" key="5">
    <source>
        <dbReference type="ARBA" id="ARBA00015519"/>
    </source>
</evidence>
<evidence type="ECO:0000313" key="15">
    <source>
        <dbReference type="Proteomes" id="UP001314205"/>
    </source>
</evidence>
<evidence type="ECO:0000256" key="1">
    <source>
        <dbReference type="ARBA" id="ARBA00001968"/>
    </source>
</evidence>
<comment type="subcellular location">
    <subcellularLocation>
        <location evidence="3">Cytoplasm</location>
    </subcellularLocation>
    <subcellularLocation>
        <location evidence="2">Nucleus</location>
    </subcellularLocation>
</comment>
<evidence type="ECO:0000256" key="12">
    <source>
        <dbReference type="ARBA" id="ARBA00045850"/>
    </source>
</evidence>
<dbReference type="GO" id="GO:0004518">
    <property type="term" value="F:nuclease activity"/>
    <property type="evidence" value="ECO:0007669"/>
    <property type="project" value="UniProtKB-KW"/>
</dbReference>
<sequence>MDSCLQTWKVEENGLKMGELTVKFLLYADDQVIFASSAAELQMMIQDDTADLHGVSQPVVSRTCKKVAEILSRKSREFIKMPTTLNEQQETIRKFRSIANFPTVIGAIDCTHIRVKKVNADGGQLYINRKGFSSINVQVVCDADLKIMDIVTRWRGSVHDSRLFRECRLKQRFEAGAFSRILLGDSGYPCYPLPIYTAAEPHNTTRRKI</sequence>
<dbReference type="InterPro" id="IPR045249">
    <property type="entry name" value="HARBI1-like"/>
</dbReference>
<evidence type="ECO:0000256" key="2">
    <source>
        <dbReference type="ARBA" id="ARBA00004123"/>
    </source>
</evidence>
<dbReference type="GO" id="GO:0005737">
    <property type="term" value="C:cytoplasm"/>
    <property type="evidence" value="ECO:0007669"/>
    <property type="project" value="UniProtKB-SubCell"/>
</dbReference>
<comment type="similarity">
    <text evidence="4">Belongs to the HARBI1 family.</text>
</comment>
<dbReference type="GO" id="GO:0016787">
    <property type="term" value="F:hydrolase activity"/>
    <property type="evidence" value="ECO:0007669"/>
    <property type="project" value="UniProtKB-KW"/>
</dbReference>
<gene>
    <name evidence="14" type="ORF">PARMNEM_LOCUS3684</name>
</gene>
<dbReference type="PRINTS" id="PR02086">
    <property type="entry name" value="PUTNUCHARBI1"/>
</dbReference>
<dbReference type="PANTHER" id="PTHR22930:SF227">
    <property type="entry name" value="DDE TNP4 DOMAIN-CONTAINING PROTEIN"/>
    <property type="match status" value="1"/>
</dbReference>
<protein>
    <recommendedName>
        <fullName evidence="5">Putative nuclease HARBI1</fullName>
    </recommendedName>
    <alternativeName>
        <fullName evidence="11">Harbinger transposase-derived nuclease</fullName>
    </alternativeName>
</protein>
<dbReference type="Proteomes" id="UP001314205">
    <property type="component" value="Unassembled WGS sequence"/>
</dbReference>
<organism evidence="14 15">
    <name type="scientific">Parnassius mnemosyne</name>
    <name type="common">clouded apollo</name>
    <dbReference type="NCBI Taxonomy" id="213953"/>
    <lineage>
        <taxon>Eukaryota</taxon>
        <taxon>Metazoa</taxon>
        <taxon>Ecdysozoa</taxon>
        <taxon>Arthropoda</taxon>
        <taxon>Hexapoda</taxon>
        <taxon>Insecta</taxon>
        <taxon>Pterygota</taxon>
        <taxon>Neoptera</taxon>
        <taxon>Endopterygota</taxon>
        <taxon>Lepidoptera</taxon>
        <taxon>Glossata</taxon>
        <taxon>Ditrysia</taxon>
        <taxon>Papilionoidea</taxon>
        <taxon>Papilionidae</taxon>
        <taxon>Parnassiinae</taxon>
        <taxon>Parnassini</taxon>
        <taxon>Parnassius</taxon>
        <taxon>Driopa</taxon>
    </lineage>
</organism>